<dbReference type="Pfam" id="PF02018">
    <property type="entry name" value="CBM_4_9"/>
    <property type="match status" value="1"/>
</dbReference>
<dbReference type="InterPro" id="IPR008979">
    <property type="entry name" value="Galactose-bd-like_sf"/>
</dbReference>
<feature type="chain" id="PRO_5020961347" description="CBM-cenC domain-containing protein" evidence="2">
    <location>
        <begin position="27"/>
        <end position="515"/>
    </location>
</feature>
<dbReference type="Pfam" id="PF13582">
    <property type="entry name" value="Reprolysin_3"/>
    <property type="match status" value="1"/>
</dbReference>
<keyword evidence="2" id="KW-0732">Signal</keyword>
<dbReference type="SUPFAM" id="SSF55486">
    <property type="entry name" value="Metalloproteases ('zincins'), catalytic domain"/>
    <property type="match status" value="1"/>
</dbReference>
<dbReference type="GO" id="GO:0008237">
    <property type="term" value="F:metallopeptidase activity"/>
    <property type="evidence" value="ECO:0007669"/>
    <property type="project" value="InterPro"/>
</dbReference>
<evidence type="ECO:0000259" key="3">
    <source>
        <dbReference type="Pfam" id="PF02018"/>
    </source>
</evidence>
<keyword evidence="1" id="KW-0378">Hydrolase</keyword>
<dbReference type="GO" id="GO:0016798">
    <property type="term" value="F:hydrolase activity, acting on glycosyl bonds"/>
    <property type="evidence" value="ECO:0007669"/>
    <property type="project" value="InterPro"/>
</dbReference>
<organism evidence="4 5">
    <name type="scientific">Zooshikella ganghwensis</name>
    <dbReference type="NCBI Taxonomy" id="202772"/>
    <lineage>
        <taxon>Bacteria</taxon>
        <taxon>Pseudomonadati</taxon>
        <taxon>Pseudomonadota</taxon>
        <taxon>Gammaproteobacteria</taxon>
        <taxon>Oceanospirillales</taxon>
        <taxon>Zooshikellaceae</taxon>
        <taxon>Zooshikella</taxon>
    </lineage>
</organism>
<reference evidence="4 5" key="1">
    <citation type="submission" date="2017-04" db="EMBL/GenBank/DDBJ databases">
        <title>Draft genome sequence of Zooshikella ganghwensis VG4 isolated from Red Sea sediments.</title>
        <authorList>
            <person name="Rehman Z."/>
            <person name="Alam I."/>
            <person name="Kamau A."/>
            <person name="Bajic V."/>
            <person name="Leiknes T."/>
        </authorList>
    </citation>
    <scope>NUCLEOTIDE SEQUENCE [LARGE SCALE GENOMIC DNA]</scope>
    <source>
        <strain evidence="4 5">VG4</strain>
    </source>
</reference>
<dbReference type="InterPro" id="IPR024079">
    <property type="entry name" value="MetalloPept_cat_dom_sf"/>
</dbReference>
<evidence type="ECO:0000256" key="1">
    <source>
        <dbReference type="ARBA" id="ARBA00022801"/>
    </source>
</evidence>
<dbReference type="EMBL" id="NDXW01000001">
    <property type="protein sequence ID" value="RDH45147.1"/>
    <property type="molecule type" value="Genomic_DNA"/>
</dbReference>
<protein>
    <recommendedName>
        <fullName evidence="3">CBM-cenC domain-containing protein</fullName>
    </recommendedName>
</protein>
<feature type="domain" description="CBM-cenC" evidence="3">
    <location>
        <begin position="377"/>
        <end position="495"/>
    </location>
</feature>
<dbReference type="Proteomes" id="UP000257039">
    <property type="component" value="Unassembled WGS sequence"/>
</dbReference>
<comment type="caution">
    <text evidence="4">The sequence shown here is derived from an EMBL/GenBank/DDBJ whole genome shotgun (WGS) entry which is preliminary data.</text>
</comment>
<dbReference type="Gene3D" id="3.40.390.10">
    <property type="entry name" value="Collagenase (Catalytic Domain)"/>
    <property type="match status" value="1"/>
</dbReference>
<accession>A0A4P9VRA5</accession>
<keyword evidence="5" id="KW-1185">Reference proteome</keyword>
<dbReference type="InterPro" id="IPR003305">
    <property type="entry name" value="CenC_carb-bd"/>
</dbReference>
<proteinExistence type="predicted"/>
<dbReference type="RefSeq" id="WP_094788156.1">
    <property type="nucleotide sequence ID" value="NZ_NDXW01000001.1"/>
</dbReference>
<evidence type="ECO:0000313" key="5">
    <source>
        <dbReference type="Proteomes" id="UP000257039"/>
    </source>
</evidence>
<name>A0A4P9VRA5_9GAMM</name>
<feature type="signal peptide" evidence="2">
    <location>
        <begin position="1"/>
        <end position="26"/>
    </location>
</feature>
<dbReference type="SUPFAM" id="SSF49785">
    <property type="entry name" value="Galactose-binding domain-like"/>
    <property type="match status" value="1"/>
</dbReference>
<evidence type="ECO:0000313" key="4">
    <source>
        <dbReference type="EMBL" id="RDH45147.1"/>
    </source>
</evidence>
<dbReference type="Gene3D" id="2.60.120.260">
    <property type="entry name" value="Galactose-binding domain-like"/>
    <property type="match status" value="1"/>
</dbReference>
<sequence>MRKVDFSYPLYLAAYLPIFGLNSALAGTDVQEVDILTVYTTEAQQAYEQNNLNINQKIKDYINFTNKAFELSQVNIKLNLVEQYPVDSSIITVDNQSAKKALLDVQQNRVLRDLRARYQADLVLTFHDIKSAIEASTTCGVTTPKIALYNKGVFSIQNIYNAYALVNVTDICSNYNIDPNNLSTAYDVAHELGHLFGLSHGLATEKNSFPEYRNTFNNIFQTLKDVDFYGKNIPPLNDISSVKDAVDAQIFFAQYPYAFGYASSGSGSIASIMTYPQDHKFAKRVPYFSNPIIRVCEDGIESCSEDKKHFIGGKLSNGLQANSAKALNEAAPHVAKFCLSDKEQSKTSYTAFKIIADPSPLAWHPDSMTIEFSNEDSEGLYPWIPSEDSFSFVEDVVRGDATKVLKIDNSAQRLAALGINMTCAMQAGNKYLIKAHVKGLSDGQASLKVYYETSEGQKTWVNLMNSTVDSLNWTELSAAIELPNNLTLLHIYIDGADDQNGFLLSDLDIAEHRSL</sequence>
<dbReference type="AlphaFoldDB" id="A0A4P9VRA5"/>
<evidence type="ECO:0000256" key="2">
    <source>
        <dbReference type="SAM" id="SignalP"/>
    </source>
</evidence>
<gene>
    <name evidence="4" type="ORF">B9G39_17815</name>
</gene>